<reference evidence="1 2" key="1">
    <citation type="submission" date="2018-03" db="EMBL/GenBank/DDBJ databases">
        <title>Genomic Encyclopedia of Archaeal and Bacterial Type Strains, Phase II (KMG-II): from individual species to whole genera.</title>
        <authorList>
            <person name="Goeker M."/>
        </authorList>
    </citation>
    <scope>NUCLEOTIDE SEQUENCE [LARGE SCALE GENOMIC DNA]</scope>
    <source>
        <strain evidence="1 2">DSM 24859</strain>
    </source>
</reference>
<organism evidence="1 2">
    <name type="scientific">Chitinophaga niastensis</name>
    <dbReference type="NCBI Taxonomy" id="536980"/>
    <lineage>
        <taxon>Bacteria</taxon>
        <taxon>Pseudomonadati</taxon>
        <taxon>Bacteroidota</taxon>
        <taxon>Chitinophagia</taxon>
        <taxon>Chitinophagales</taxon>
        <taxon>Chitinophagaceae</taxon>
        <taxon>Chitinophaga</taxon>
    </lineage>
</organism>
<gene>
    <name evidence="1" type="ORF">CLV51_1021212</name>
</gene>
<dbReference type="RefSeq" id="WP_106528729.1">
    <property type="nucleotide sequence ID" value="NZ_PYAW01000002.1"/>
</dbReference>
<dbReference type="Proteomes" id="UP000240971">
    <property type="component" value="Unassembled WGS sequence"/>
</dbReference>
<keyword evidence="2" id="KW-1185">Reference proteome</keyword>
<accession>A0A2P8HQ66</accession>
<evidence type="ECO:0000313" key="2">
    <source>
        <dbReference type="Proteomes" id="UP000240971"/>
    </source>
</evidence>
<dbReference type="AlphaFoldDB" id="A0A2P8HQ66"/>
<comment type="caution">
    <text evidence="1">The sequence shown here is derived from an EMBL/GenBank/DDBJ whole genome shotgun (WGS) entry which is preliminary data.</text>
</comment>
<dbReference type="OrthoDB" id="1494331at2"/>
<sequence length="116" mass="13183">MATWSKNNRACTTLWTTFSLMQQLSTNFDDSGELHIKDLTFYNVLGSADIKKQQANIIADQLDNIFRLGRGATYEKNIDRAAAMTAMNSILIDPEKQLKDLAEVLDNTYIFWGETK</sequence>
<dbReference type="EMBL" id="PYAW01000002">
    <property type="protein sequence ID" value="PSL48345.1"/>
    <property type="molecule type" value="Genomic_DNA"/>
</dbReference>
<name>A0A2P8HQ66_CHINA</name>
<protein>
    <submittedName>
        <fullName evidence="1">Uncharacterized protein</fullName>
    </submittedName>
</protein>
<proteinExistence type="predicted"/>
<evidence type="ECO:0000313" key="1">
    <source>
        <dbReference type="EMBL" id="PSL48345.1"/>
    </source>
</evidence>